<comment type="caution">
    <text evidence="1">The sequence shown here is derived from an EMBL/GenBank/DDBJ whole genome shotgun (WGS) entry which is preliminary data.</text>
</comment>
<name>A0A0F9E385_9ZZZZ</name>
<dbReference type="EMBL" id="LAZR01026525">
    <property type="protein sequence ID" value="KKL68454.1"/>
    <property type="molecule type" value="Genomic_DNA"/>
</dbReference>
<gene>
    <name evidence="1" type="ORF">LCGC14_2124790</name>
</gene>
<proteinExistence type="predicted"/>
<evidence type="ECO:0000313" key="1">
    <source>
        <dbReference type="EMBL" id="KKL68454.1"/>
    </source>
</evidence>
<sequence length="80" mass="9403">VLKKHWPDVPIIGDIKDATKETIMAYTQSYRESRRQPKDRERERIEQIADMEGGIITFKRTSVEDCILIRKADWQALKGE</sequence>
<protein>
    <submittedName>
        <fullName evidence="1">Uncharacterized protein</fullName>
    </submittedName>
</protein>
<organism evidence="1">
    <name type="scientific">marine sediment metagenome</name>
    <dbReference type="NCBI Taxonomy" id="412755"/>
    <lineage>
        <taxon>unclassified sequences</taxon>
        <taxon>metagenomes</taxon>
        <taxon>ecological metagenomes</taxon>
    </lineage>
</organism>
<accession>A0A0F9E385</accession>
<feature type="non-terminal residue" evidence="1">
    <location>
        <position position="1"/>
    </location>
</feature>
<reference evidence="1" key="1">
    <citation type="journal article" date="2015" name="Nature">
        <title>Complex archaea that bridge the gap between prokaryotes and eukaryotes.</title>
        <authorList>
            <person name="Spang A."/>
            <person name="Saw J.H."/>
            <person name="Jorgensen S.L."/>
            <person name="Zaremba-Niedzwiedzka K."/>
            <person name="Martijn J."/>
            <person name="Lind A.E."/>
            <person name="van Eijk R."/>
            <person name="Schleper C."/>
            <person name="Guy L."/>
            <person name="Ettema T.J."/>
        </authorList>
    </citation>
    <scope>NUCLEOTIDE SEQUENCE</scope>
</reference>
<dbReference type="AlphaFoldDB" id="A0A0F9E385"/>